<dbReference type="AlphaFoldDB" id="A0A3R9WDR7"/>
<accession>A0A3R9WDR7</accession>
<feature type="domain" description="Calcineurin-like phosphoesterase" evidence="3">
    <location>
        <begin position="60"/>
        <end position="230"/>
    </location>
</feature>
<evidence type="ECO:0000256" key="2">
    <source>
        <dbReference type="ARBA" id="ARBA00022801"/>
    </source>
</evidence>
<dbReference type="Proteomes" id="UP000269669">
    <property type="component" value="Unassembled WGS sequence"/>
</dbReference>
<dbReference type="GO" id="GO:0008758">
    <property type="term" value="F:UDP-2,3-diacylglucosamine hydrolase activity"/>
    <property type="evidence" value="ECO:0007669"/>
    <property type="project" value="TreeGrafter"/>
</dbReference>
<keyword evidence="2" id="KW-0378">Hydrolase</keyword>
<dbReference type="GO" id="GO:0009245">
    <property type="term" value="P:lipid A biosynthetic process"/>
    <property type="evidence" value="ECO:0007669"/>
    <property type="project" value="TreeGrafter"/>
</dbReference>
<evidence type="ECO:0000259" key="3">
    <source>
        <dbReference type="Pfam" id="PF00149"/>
    </source>
</evidence>
<comment type="caution">
    <text evidence="4">The sequence shown here is derived from an EMBL/GenBank/DDBJ whole genome shotgun (WGS) entry which is preliminary data.</text>
</comment>
<evidence type="ECO:0000313" key="5">
    <source>
        <dbReference type="Proteomes" id="UP000269669"/>
    </source>
</evidence>
<dbReference type="PANTHER" id="PTHR31302:SF31">
    <property type="entry name" value="PHOSPHODIESTERASE YAEI"/>
    <property type="match status" value="1"/>
</dbReference>
<dbReference type="InterPro" id="IPR006311">
    <property type="entry name" value="TAT_signal"/>
</dbReference>
<dbReference type="GO" id="GO:0046872">
    <property type="term" value="F:metal ion binding"/>
    <property type="evidence" value="ECO:0007669"/>
    <property type="project" value="UniProtKB-KW"/>
</dbReference>
<dbReference type="InterPro" id="IPR004843">
    <property type="entry name" value="Calcineurin-like_PHP"/>
</dbReference>
<dbReference type="PROSITE" id="PS51318">
    <property type="entry name" value="TAT"/>
    <property type="match status" value="1"/>
</dbReference>
<dbReference type="InterPro" id="IPR051158">
    <property type="entry name" value="Metallophosphoesterase_sf"/>
</dbReference>
<dbReference type="InterPro" id="IPR029052">
    <property type="entry name" value="Metallo-depent_PP-like"/>
</dbReference>
<protein>
    <recommendedName>
        <fullName evidence="3">Calcineurin-like phosphoesterase domain-containing protein</fullName>
    </recommendedName>
</protein>
<reference evidence="4 5" key="1">
    <citation type="submission" date="2018-12" db="EMBL/GenBank/DDBJ databases">
        <title>Sequencing of bacterial isolates from soil warming experiment in Harvard Forest, Massachusetts, USA.</title>
        <authorList>
            <person name="Deangelis K."/>
        </authorList>
    </citation>
    <scope>NUCLEOTIDE SEQUENCE [LARGE SCALE GENOMIC DNA]</scope>
    <source>
        <strain evidence="4 5">EB153</strain>
    </source>
</reference>
<dbReference type="EMBL" id="RSDW01000001">
    <property type="protein sequence ID" value="RSL14845.1"/>
    <property type="molecule type" value="Genomic_DNA"/>
</dbReference>
<organism evidence="4 5">
    <name type="scientific">Edaphobacter aggregans</name>
    <dbReference type="NCBI Taxonomy" id="570835"/>
    <lineage>
        <taxon>Bacteria</taxon>
        <taxon>Pseudomonadati</taxon>
        <taxon>Acidobacteriota</taxon>
        <taxon>Terriglobia</taxon>
        <taxon>Terriglobales</taxon>
        <taxon>Acidobacteriaceae</taxon>
        <taxon>Edaphobacter</taxon>
    </lineage>
</organism>
<dbReference type="CDD" id="cd07385">
    <property type="entry name" value="MPP_YkuE_C"/>
    <property type="match status" value="1"/>
</dbReference>
<evidence type="ECO:0000313" key="4">
    <source>
        <dbReference type="EMBL" id="RSL14845.1"/>
    </source>
</evidence>
<keyword evidence="5" id="KW-1185">Reference proteome</keyword>
<dbReference type="RefSeq" id="WP_125483660.1">
    <property type="nucleotide sequence ID" value="NZ_RSDW01000001.1"/>
</dbReference>
<proteinExistence type="predicted"/>
<dbReference type="GO" id="GO:0016020">
    <property type="term" value="C:membrane"/>
    <property type="evidence" value="ECO:0007669"/>
    <property type="project" value="GOC"/>
</dbReference>
<dbReference type="SUPFAM" id="SSF56300">
    <property type="entry name" value="Metallo-dependent phosphatases"/>
    <property type="match status" value="1"/>
</dbReference>
<dbReference type="PANTHER" id="PTHR31302">
    <property type="entry name" value="TRANSMEMBRANE PROTEIN WITH METALLOPHOSPHOESTERASE DOMAIN-RELATED"/>
    <property type="match status" value="1"/>
</dbReference>
<name>A0A3R9WDR7_9BACT</name>
<dbReference type="Gene3D" id="3.60.21.10">
    <property type="match status" value="1"/>
</dbReference>
<evidence type="ECO:0000256" key="1">
    <source>
        <dbReference type="ARBA" id="ARBA00022723"/>
    </source>
</evidence>
<gene>
    <name evidence="4" type="ORF">EDE15_0313</name>
</gene>
<dbReference type="OrthoDB" id="9780884at2"/>
<keyword evidence="1" id="KW-0479">Metal-binding</keyword>
<sequence>MSGFFRDQPSRFSRRKFLIGSGVAAAGLTLYSGAIARHQLEVVDFPIHIADLPDAFRGYRIAQISDIHLDEFTEPFFVEHIVHKINALAPDLVLITGDFVTRGSLNFILGEHPAHRCAEILSALACPLRYAILGNHDVAVNAPLVIDALSTRGIPVLVNQHIPIERNGDRFWLCGIDDAAASHPDLNLTIPDKPNAPVILMAHEPDYVEAVLQHPRGPLVDLMLSGHTHGGQVRLPIGGALVLPPMGQKFIEGYFRLDHLQLYVNRGVGTVGLPFRLNCPPELTMFTLQPA</sequence>
<dbReference type="Pfam" id="PF00149">
    <property type="entry name" value="Metallophos"/>
    <property type="match status" value="1"/>
</dbReference>